<accession>A0AAW0C7Z9</accession>
<protein>
    <submittedName>
        <fullName evidence="1">Uncharacterized protein</fullName>
    </submittedName>
</protein>
<keyword evidence="2" id="KW-1185">Reference proteome</keyword>
<dbReference type="AlphaFoldDB" id="A0AAW0C7Z9"/>
<evidence type="ECO:0000313" key="2">
    <source>
        <dbReference type="Proteomes" id="UP001383192"/>
    </source>
</evidence>
<sequence>MEMNQLQLQKEKQSQGIGSMGHQVIVENFLHSQVQVARNKLLLEDPARSSFDHRYVPWASEDFPDPLAMISDICFPQRRRQFTR</sequence>
<name>A0AAW0C7Z9_9AGAR</name>
<proteinExistence type="predicted"/>
<comment type="caution">
    <text evidence="1">The sequence shown here is derived from an EMBL/GenBank/DDBJ whole genome shotgun (WGS) entry which is preliminary data.</text>
</comment>
<dbReference type="EMBL" id="JAYKXP010000055">
    <property type="protein sequence ID" value="KAK7034687.1"/>
    <property type="molecule type" value="Genomic_DNA"/>
</dbReference>
<gene>
    <name evidence="1" type="ORF">VNI00_012094</name>
</gene>
<reference evidence="1 2" key="1">
    <citation type="submission" date="2024-01" db="EMBL/GenBank/DDBJ databases">
        <title>A draft genome for a cacao thread blight-causing isolate of Paramarasmius palmivorus.</title>
        <authorList>
            <person name="Baruah I.K."/>
            <person name="Bukari Y."/>
            <person name="Amoako-Attah I."/>
            <person name="Meinhardt L.W."/>
            <person name="Bailey B.A."/>
            <person name="Cohen S.P."/>
        </authorList>
    </citation>
    <scope>NUCLEOTIDE SEQUENCE [LARGE SCALE GENOMIC DNA]</scope>
    <source>
        <strain evidence="1 2">GH-12</strain>
    </source>
</reference>
<organism evidence="1 2">
    <name type="scientific">Paramarasmius palmivorus</name>
    <dbReference type="NCBI Taxonomy" id="297713"/>
    <lineage>
        <taxon>Eukaryota</taxon>
        <taxon>Fungi</taxon>
        <taxon>Dikarya</taxon>
        <taxon>Basidiomycota</taxon>
        <taxon>Agaricomycotina</taxon>
        <taxon>Agaricomycetes</taxon>
        <taxon>Agaricomycetidae</taxon>
        <taxon>Agaricales</taxon>
        <taxon>Marasmiineae</taxon>
        <taxon>Marasmiaceae</taxon>
        <taxon>Paramarasmius</taxon>
    </lineage>
</organism>
<dbReference type="Proteomes" id="UP001383192">
    <property type="component" value="Unassembled WGS sequence"/>
</dbReference>
<evidence type="ECO:0000313" key="1">
    <source>
        <dbReference type="EMBL" id="KAK7034687.1"/>
    </source>
</evidence>